<sequence length="140" mass="15137">MPAQAAVTTGVRHLLESIARRWRNHRDAVVSLREIDGMDPALAAEIAAEAGLSVRDLRDVISHGVGANRLMRRMMAAYGIDAGDVDRQAPGMLRDIALLCSRCQSKGRCEEELEAGTARENAPGFCPNADTFETFGVVSN</sequence>
<keyword evidence="3" id="KW-1185">Reference proteome</keyword>
<evidence type="ECO:0000259" key="1">
    <source>
        <dbReference type="Pfam" id="PF20056"/>
    </source>
</evidence>
<protein>
    <recommendedName>
        <fullName evidence="1">DUF6455 domain-containing protein</fullName>
    </recommendedName>
</protein>
<name>A0A3R9Y7L6_9HYPH</name>
<evidence type="ECO:0000313" key="3">
    <source>
        <dbReference type="Proteomes" id="UP000278398"/>
    </source>
</evidence>
<dbReference type="InterPro" id="IPR045601">
    <property type="entry name" value="DUF6455"/>
</dbReference>
<organism evidence="2 3">
    <name type="scientific">Aquibium carbonis</name>
    <dbReference type="NCBI Taxonomy" id="2495581"/>
    <lineage>
        <taxon>Bacteria</taxon>
        <taxon>Pseudomonadati</taxon>
        <taxon>Pseudomonadota</taxon>
        <taxon>Alphaproteobacteria</taxon>
        <taxon>Hyphomicrobiales</taxon>
        <taxon>Phyllobacteriaceae</taxon>
        <taxon>Aquibium</taxon>
    </lineage>
</organism>
<comment type="caution">
    <text evidence="2">The sequence shown here is derived from an EMBL/GenBank/DDBJ whole genome shotgun (WGS) entry which is preliminary data.</text>
</comment>
<accession>A0A3R9Y7L6</accession>
<evidence type="ECO:0000313" key="2">
    <source>
        <dbReference type="EMBL" id="RST84989.1"/>
    </source>
</evidence>
<gene>
    <name evidence="2" type="ORF">EJC49_18085</name>
</gene>
<reference evidence="2 3" key="1">
    <citation type="submission" date="2018-12" db="EMBL/GenBank/DDBJ databases">
        <title>Mesorhizobium carbonis sp. nov., isolated from coal mine water.</title>
        <authorList>
            <person name="Xin W."/>
            <person name="Xu Z."/>
            <person name="Xiang F."/>
            <person name="Zhang J."/>
            <person name="Xi L."/>
            <person name="Liu J."/>
        </authorList>
    </citation>
    <scope>NUCLEOTIDE SEQUENCE [LARGE SCALE GENOMIC DNA]</scope>
    <source>
        <strain evidence="2 3">B2.3</strain>
    </source>
</reference>
<dbReference type="EMBL" id="RWKW01000070">
    <property type="protein sequence ID" value="RST84989.1"/>
    <property type="molecule type" value="Genomic_DNA"/>
</dbReference>
<dbReference type="Proteomes" id="UP000278398">
    <property type="component" value="Unassembled WGS sequence"/>
</dbReference>
<dbReference type="AlphaFoldDB" id="A0A3R9Y7L6"/>
<dbReference type="OrthoDB" id="7307423at2"/>
<feature type="domain" description="DUF6455" evidence="1">
    <location>
        <begin position="69"/>
        <end position="134"/>
    </location>
</feature>
<dbReference type="RefSeq" id="WP_126701337.1">
    <property type="nucleotide sequence ID" value="NZ_RWKW01000070.1"/>
</dbReference>
<proteinExistence type="predicted"/>
<dbReference type="Pfam" id="PF20056">
    <property type="entry name" value="DUF6455"/>
    <property type="match status" value="1"/>
</dbReference>